<dbReference type="EMBL" id="BSYO01000021">
    <property type="protein sequence ID" value="GMH19786.1"/>
    <property type="molecule type" value="Genomic_DNA"/>
</dbReference>
<proteinExistence type="predicted"/>
<name>A0AAD3XXJ9_NEPGR</name>
<comment type="caution">
    <text evidence="1">The sequence shown here is derived from an EMBL/GenBank/DDBJ whole genome shotgun (WGS) entry which is preliminary data.</text>
</comment>
<dbReference type="AlphaFoldDB" id="A0AAD3XXJ9"/>
<dbReference type="PANTHER" id="PTHR33511">
    <property type="entry name" value="OS06G0632400 PROTEIN"/>
    <property type="match status" value="1"/>
</dbReference>
<reference evidence="1" key="1">
    <citation type="submission" date="2023-05" db="EMBL/GenBank/DDBJ databases">
        <title>Nepenthes gracilis genome sequencing.</title>
        <authorList>
            <person name="Fukushima K."/>
        </authorList>
    </citation>
    <scope>NUCLEOTIDE SEQUENCE</scope>
    <source>
        <strain evidence="1">SING2019-196</strain>
    </source>
</reference>
<evidence type="ECO:0000313" key="1">
    <source>
        <dbReference type="EMBL" id="GMH19786.1"/>
    </source>
</evidence>
<accession>A0AAD3XXJ9</accession>
<dbReference type="Proteomes" id="UP001279734">
    <property type="component" value="Unassembled WGS sequence"/>
</dbReference>
<organism evidence="1 2">
    <name type="scientific">Nepenthes gracilis</name>
    <name type="common">Slender pitcher plant</name>
    <dbReference type="NCBI Taxonomy" id="150966"/>
    <lineage>
        <taxon>Eukaryota</taxon>
        <taxon>Viridiplantae</taxon>
        <taxon>Streptophyta</taxon>
        <taxon>Embryophyta</taxon>
        <taxon>Tracheophyta</taxon>
        <taxon>Spermatophyta</taxon>
        <taxon>Magnoliopsida</taxon>
        <taxon>eudicotyledons</taxon>
        <taxon>Gunneridae</taxon>
        <taxon>Pentapetalae</taxon>
        <taxon>Caryophyllales</taxon>
        <taxon>Nepenthaceae</taxon>
        <taxon>Nepenthes</taxon>
    </lineage>
</organism>
<gene>
    <name evidence="1" type="ORF">Nepgr_021627</name>
</gene>
<sequence>MNMEHEVGNIMGWSNDLQKQGTLALMLPPIFPHHMSPLIPDGAGEEEEHWGGSPVFVTRACRSDEDVGWWVAEPGIDQRASAFIAKFYETRVSDPEFQAVPV</sequence>
<protein>
    <submittedName>
        <fullName evidence="1">Uncharacterized protein</fullName>
    </submittedName>
</protein>
<evidence type="ECO:0000313" key="2">
    <source>
        <dbReference type="Proteomes" id="UP001279734"/>
    </source>
</evidence>
<keyword evidence="2" id="KW-1185">Reference proteome</keyword>